<evidence type="ECO:0000313" key="2">
    <source>
        <dbReference type="EMBL" id="OXA49100.1"/>
    </source>
</evidence>
<feature type="transmembrane region" description="Helical" evidence="1">
    <location>
        <begin position="42"/>
        <end position="60"/>
    </location>
</feature>
<keyword evidence="3" id="KW-1185">Reference proteome</keyword>
<dbReference type="EMBL" id="LNIX01000011">
    <property type="protein sequence ID" value="OXA49100.1"/>
    <property type="molecule type" value="Genomic_DNA"/>
</dbReference>
<evidence type="ECO:0000313" key="3">
    <source>
        <dbReference type="Proteomes" id="UP000198287"/>
    </source>
</evidence>
<sequence>MITYNFLKYFAKIINLAASWSATTLKYDLKLGLLQVRKLKRYQYFILNFTLLTHVTYGIYDLARLVLAFRSNSRDFYGMMIMLVWGLVYLWGVIAMSNFRCRGDEMVYTFNQLVWFDKGMEDLMTTKGCGHRRFCEYPTHIRHATYHSSQLDGEIKIKYLKFGNHTPSGCGHQRLLHFNETTSCDISFFSAQWGDQD</sequence>
<dbReference type="Proteomes" id="UP000198287">
    <property type="component" value="Unassembled WGS sequence"/>
</dbReference>
<keyword evidence="1" id="KW-1133">Transmembrane helix</keyword>
<name>A0A226DVJ4_FOLCA</name>
<dbReference type="AlphaFoldDB" id="A0A226DVJ4"/>
<reference evidence="2 3" key="1">
    <citation type="submission" date="2015-12" db="EMBL/GenBank/DDBJ databases">
        <title>The genome of Folsomia candida.</title>
        <authorList>
            <person name="Faddeeva A."/>
            <person name="Derks M.F."/>
            <person name="Anvar Y."/>
            <person name="Smit S."/>
            <person name="Van Straalen N."/>
            <person name="Roelofs D."/>
        </authorList>
    </citation>
    <scope>NUCLEOTIDE SEQUENCE [LARGE SCALE GENOMIC DNA]</scope>
    <source>
        <strain evidence="2 3">VU population</strain>
        <tissue evidence="2">Whole body</tissue>
    </source>
</reference>
<accession>A0A226DVJ4</accession>
<feature type="transmembrane region" description="Helical" evidence="1">
    <location>
        <begin position="76"/>
        <end position="96"/>
    </location>
</feature>
<keyword evidence="1" id="KW-0472">Membrane</keyword>
<protein>
    <submittedName>
        <fullName evidence="2">Uncharacterized protein</fullName>
    </submittedName>
</protein>
<evidence type="ECO:0000256" key="1">
    <source>
        <dbReference type="SAM" id="Phobius"/>
    </source>
</evidence>
<organism evidence="2 3">
    <name type="scientific">Folsomia candida</name>
    <name type="common">Springtail</name>
    <dbReference type="NCBI Taxonomy" id="158441"/>
    <lineage>
        <taxon>Eukaryota</taxon>
        <taxon>Metazoa</taxon>
        <taxon>Ecdysozoa</taxon>
        <taxon>Arthropoda</taxon>
        <taxon>Hexapoda</taxon>
        <taxon>Collembola</taxon>
        <taxon>Entomobryomorpha</taxon>
        <taxon>Isotomoidea</taxon>
        <taxon>Isotomidae</taxon>
        <taxon>Proisotominae</taxon>
        <taxon>Folsomia</taxon>
    </lineage>
</organism>
<proteinExistence type="predicted"/>
<comment type="caution">
    <text evidence="2">The sequence shown here is derived from an EMBL/GenBank/DDBJ whole genome shotgun (WGS) entry which is preliminary data.</text>
</comment>
<gene>
    <name evidence="2" type="ORF">Fcan01_16480</name>
</gene>
<keyword evidence="1" id="KW-0812">Transmembrane</keyword>